<feature type="transmembrane region" description="Helical" evidence="1">
    <location>
        <begin position="20"/>
        <end position="44"/>
    </location>
</feature>
<feature type="transmembrane region" description="Helical" evidence="1">
    <location>
        <begin position="90"/>
        <end position="110"/>
    </location>
</feature>
<dbReference type="VEuPathDB" id="FungiDB:SDRG_12999"/>
<name>T0Q782_SAPDV</name>
<dbReference type="AlphaFoldDB" id="T0Q782"/>
<protein>
    <recommendedName>
        <fullName evidence="4">Cytochrome b561 domain-containing protein</fullName>
    </recommendedName>
</protein>
<evidence type="ECO:0000313" key="2">
    <source>
        <dbReference type="EMBL" id="EQC29330.1"/>
    </source>
</evidence>
<evidence type="ECO:0008006" key="4">
    <source>
        <dbReference type="Google" id="ProtNLM"/>
    </source>
</evidence>
<dbReference type="OrthoDB" id="66180at2759"/>
<dbReference type="Proteomes" id="UP000030762">
    <property type="component" value="Unassembled WGS sequence"/>
</dbReference>
<keyword evidence="1" id="KW-0472">Membrane</keyword>
<proteinExistence type="predicted"/>
<evidence type="ECO:0000256" key="1">
    <source>
        <dbReference type="SAM" id="Phobius"/>
    </source>
</evidence>
<keyword evidence="1" id="KW-0812">Transmembrane</keyword>
<gene>
    <name evidence="2" type="ORF">SDRG_12999</name>
</gene>
<feature type="transmembrane region" description="Helical" evidence="1">
    <location>
        <begin position="122"/>
        <end position="142"/>
    </location>
</feature>
<accession>T0Q782</accession>
<feature type="transmembrane region" description="Helical" evidence="1">
    <location>
        <begin position="184"/>
        <end position="203"/>
    </location>
</feature>
<reference evidence="2 3" key="1">
    <citation type="submission" date="2012-04" db="EMBL/GenBank/DDBJ databases">
        <title>The Genome Sequence of Saprolegnia declina VS20.</title>
        <authorList>
            <consortium name="The Broad Institute Genome Sequencing Platform"/>
            <person name="Russ C."/>
            <person name="Nusbaum C."/>
            <person name="Tyler B."/>
            <person name="van West P."/>
            <person name="Dieguez-Uribeondo J."/>
            <person name="de Bruijn I."/>
            <person name="Tripathy S."/>
            <person name="Jiang R."/>
            <person name="Young S.K."/>
            <person name="Zeng Q."/>
            <person name="Gargeya S."/>
            <person name="Fitzgerald M."/>
            <person name="Haas B."/>
            <person name="Abouelleil A."/>
            <person name="Alvarado L."/>
            <person name="Arachchi H.M."/>
            <person name="Berlin A."/>
            <person name="Chapman S.B."/>
            <person name="Goldberg J."/>
            <person name="Griggs A."/>
            <person name="Gujja S."/>
            <person name="Hansen M."/>
            <person name="Howarth C."/>
            <person name="Imamovic A."/>
            <person name="Larimer J."/>
            <person name="McCowen C."/>
            <person name="Montmayeur A."/>
            <person name="Murphy C."/>
            <person name="Neiman D."/>
            <person name="Pearson M."/>
            <person name="Priest M."/>
            <person name="Roberts A."/>
            <person name="Saif S."/>
            <person name="Shea T."/>
            <person name="Sisk P."/>
            <person name="Sykes S."/>
            <person name="Wortman J."/>
            <person name="Nusbaum C."/>
            <person name="Birren B."/>
        </authorList>
    </citation>
    <scope>NUCLEOTIDE SEQUENCE [LARGE SCALE GENOMIC DNA]</scope>
    <source>
        <strain evidence="2 3">VS20</strain>
    </source>
</reference>
<dbReference type="InParanoid" id="T0Q782"/>
<dbReference type="RefSeq" id="XP_008617304.1">
    <property type="nucleotide sequence ID" value="XM_008619082.1"/>
</dbReference>
<evidence type="ECO:0000313" key="3">
    <source>
        <dbReference type="Proteomes" id="UP000030762"/>
    </source>
</evidence>
<keyword evidence="1" id="KW-1133">Transmembrane helix</keyword>
<organism evidence="2 3">
    <name type="scientific">Saprolegnia diclina (strain VS20)</name>
    <dbReference type="NCBI Taxonomy" id="1156394"/>
    <lineage>
        <taxon>Eukaryota</taxon>
        <taxon>Sar</taxon>
        <taxon>Stramenopiles</taxon>
        <taxon>Oomycota</taxon>
        <taxon>Saprolegniomycetes</taxon>
        <taxon>Saprolegniales</taxon>
        <taxon>Saprolegniaceae</taxon>
        <taxon>Saprolegnia</taxon>
    </lineage>
</organism>
<sequence length="210" mass="23077">MIVVPDRLNRALYDGNLSLWWLLSAVLSLWFTVYCGLGILLGALPPPSSAPVGPAFALHLVTCGLISWICIWNLFHTPSHGPLYRSVHKVLGRAAMLSGALSASSGFYAAWVERYNPNNVGFSIGISIGGALQLAAQALGWYYVRQNDIPKHQVFMSAVFFHGCCIPLWMRFPRFVLDMAIPDWWNGAAVVVAAGIGLLALLAQRHKRFL</sequence>
<feature type="transmembrane region" description="Helical" evidence="1">
    <location>
        <begin position="56"/>
        <end position="75"/>
    </location>
</feature>
<keyword evidence="3" id="KW-1185">Reference proteome</keyword>
<feature type="transmembrane region" description="Helical" evidence="1">
    <location>
        <begin position="154"/>
        <end position="172"/>
    </location>
</feature>
<dbReference type="OMA" id="WVERYNP"/>
<dbReference type="GeneID" id="19953726"/>
<dbReference type="EMBL" id="JH767185">
    <property type="protein sequence ID" value="EQC29330.1"/>
    <property type="molecule type" value="Genomic_DNA"/>
</dbReference>